<evidence type="ECO:0000313" key="2">
    <source>
        <dbReference type="Proteomes" id="UP001283361"/>
    </source>
</evidence>
<dbReference type="EMBL" id="JAWDGP010000216">
    <property type="protein sequence ID" value="KAK3802751.1"/>
    <property type="molecule type" value="Genomic_DNA"/>
</dbReference>
<protein>
    <submittedName>
        <fullName evidence="1">Uncharacterized protein</fullName>
    </submittedName>
</protein>
<name>A0AAE1BC18_9GAST</name>
<reference evidence="1" key="1">
    <citation type="journal article" date="2023" name="G3 (Bethesda)">
        <title>A reference genome for the long-term kleptoplast-retaining sea slug Elysia crispata morphotype clarki.</title>
        <authorList>
            <person name="Eastman K.E."/>
            <person name="Pendleton A.L."/>
            <person name="Shaikh M.A."/>
            <person name="Suttiyut T."/>
            <person name="Ogas R."/>
            <person name="Tomko P."/>
            <person name="Gavelis G."/>
            <person name="Widhalm J.R."/>
            <person name="Wisecaver J.H."/>
        </authorList>
    </citation>
    <scope>NUCLEOTIDE SEQUENCE</scope>
    <source>
        <strain evidence="1">ECLA1</strain>
    </source>
</reference>
<evidence type="ECO:0000313" key="1">
    <source>
        <dbReference type="EMBL" id="KAK3802751.1"/>
    </source>
</evidence>
<comment type="caution">
    <text evidence="1">The sequence shown here is derived from an EMBL/GenBank/DDBJ whole genome shotgun (WGS) entry which is preliminary data.</text>
</comment>
<organism evidence="1 2">
    <name type="scientific">Elysia crispata</name>
    <name type="common">lettuce slug</name>
    <dbReference type="NCBI Taxonomy" id="231223"/>
    <lineage>
        <taxon>Eukaryota</taxon>
        <taxon>Metazoa</taxon>
        <taxon>Spiralia</taxon>
        <taxon>Lophotrochozoa</taxon>
        <taxon>Mollusca</taxon>
        <taxon>Gastropoda</taxon>
        <taxon>Heterobranchia</taxon>
        <taxon>Euthyneura</taxon>
        <taxon>Panpulmonata</taxon>
        <taxon>Sacoglossa</taxon>
        <taxon>Placobranchoidea</taxon>
        <taxon>Plakobranchidae</taxon>
        <taxon>Elysia</taxon>
    </lineage>
</organism>
<accession>A0AAE1BC18</accession>
<sequence>MALDELRALWSAVGVDCSRRGARVKVSSDLTSFTVAGLYRQQGRTDQSCGLAATRSDSKSRFGYLLLEQN</sequence>
<dbReference type="AlphaFoldDB" id="A0AAE1BC18"/>
<dbReference type="Proteomes" id="UP001283361">
    <property type="component" value="Unassembled WGS sequence"/>
</dbReference>
<proteinExistence type="predicted"/>
<keyword evidence="2" id="KW-1185">Reference proteome</keyword>
<gene>
    <name evidence="1" type="ORF">RRG08_012266</name>
</gene>